<reference evidence="1" key="1">
    <citation type="submission" date="2022-08" db="EMBL/GenBank/DDBJ databases">
        <title>Genome Sequence of Fusarium decemcellulare.</title>
        <authorList>
            <person name="Buettner E."/>
        </authorList>
    </citation>
    <scope>NUCLEOTIDE SEQUENCE</scope>
    <source>
        <strain evidence="1">Babe19</strain>
    </source>
</reference>
<dbReference type="EMBL" id="JANRMS010004784">
    <property type="protein sequence ID" value="KAJ3505921.1"/>
    <property type="molecule type" value="Genomic_DNA"/>
</dbReference>
<name>A0ACC1REE5_9HYPO</name>
<keyword evidence="2" id="KW-1185">Reference proteome</keyword>
<dbReference type="Proteomes" id="UP001148629">
    <property type="component" value="Unassembled WGS sequence"/>
</dbReference>
<comment type="caution">
    <text evidence="1">The sequence shown here is derived from an EMBL/GenBank/DDBJ whole genome shotgun (WGS) entry which is preliminary data.</text>
</comment>
<proteinExistence type="predicted"/>
<evidence type="ECO:0000313" key="1">
    <source>
        <dbReference type="EMBL" id="KAJ3505921.1"/>
    </source>
</evidence>
<accession>A0ACC1REE5</accession>
<evidence type="ECO:0000313" key="2">
    <source>
        <dbReference type="Proteomes" id="UP001148629"/>
    </source>
</evidence>
<organism evidence="1 2">
    <name type="scientific">Fusarium decemcellulare</name>
    <dbReference type="NCBI Taxonomy" id="57161"/>
    <lineage>
        <taxon>Eukaryota</taxon>
        <taxon>Fungi</taxon>
        <taxon>Dikarya</taxon>
        <taxon>Ascomycota</taxon>
        <taxon>Pezizomycotina</taxon>
        <taxon>Sordariomycetes</taxon>
        <taxon>Hypocreomycetidae</taxon>
        <taxon>Hypocreales</taxon>
        <taxon>Nectriaceae</taxon>
        <taxon>Fusarium</taxon>
        <taxon>Fusarium decemcellulare species complex</taxon>
    </lineage>
</organism>
<sequence>MTPTMTSERSAVLCGVALSSSCVILLREEPFILVIKLSSAHGEPGAMPVNIKKKSLEQPANVYDDRLQPFLPIDMSRQLLSAQFPGYESGGGLVWAFKDSFAHPIVVRPFSDRYVRRRRRRRRSRSRKGQSSRGFGVIPSWLMQTEMPCSAAGEEQTAHEEIKDLTRRLRAQGRVRLQDGLTAISLQETPKCSCRRRAVQRPLLDHVWGIACFGLGMSSAGIHGGTLAQMAAKGPRRVHP</sequence>
<protein>
    <submittedName>
        <fullName evidence="1">Uncharacterized protein</fullName>
    </submittedName>
</protein>
<gene>
    <name evidence="1" type="ORF">NM208_g16138</name>
</gene>